<organism evidence="1 2">
    <name type="scientific">Xylaria curta</name>
    <dbReference type="NCBI Taxonomy" id="42375"/>
    <lineage>
        <taxon>Eukaryota</taxon>
        <taxon>Fungi</taxon>
        <taxon>Dikarya</taxon>
        <taxon>Ascomycota</taxon>
        <taxon>Pezizomycotina</taxon>
        <taxon>Sordariomycetes</taxon>
        <taxon>Xylariomycetidae</taxon>
        <taxon>Xylariales</taxon>
        <taxon>Xylariaceae</taxon>
        <taxon>Xylaria</taxon>
    </lineage>
</organism>
<proteinExistence type="predicted"/>
<name>A0ACC1PEY3_9PEZI</name>
<sequence>MRHDNDSTFGLGSEWPGPGSLGSSANYGSYFHEPIDPAKYGLNGMSYDDAWPYLKAKLLVIFEGEDLRLPVEDLNRVVTIHIQYCIQRRSAHIIIDDLRDLLTTGFASLDHALRMTSEDRVIPALVELWVITFTNILPYLQAVFLPLDLEFLGAGPLLTPEQARDFWGGVVAGGPGLDAGGSTGRSRTLIARRDHAGPTRAVDRDRACGVFLLD</sequence>
<gene>
    <name evidence="1" type="ORF">NUW58_g3155</name>
</gene>
<comment type="caution">
    <text evidence="1">The sequence shown here is derived from an EMBL/GenBank/DDBJ whole genome shotgun (WGS) entry which is preliminary data.</text>
</comment>
<dbReference type="EMBL" id="JAPDGR010000459">
    <property type="protein sequence ID" value="KAJ2990051.1"/>
    <property type="molecule type" value="Genomic_DNA"/>
</dbReference>
<reference evidence="1" key="1">
    <citation type="submission" date="2022-10" db="EMBL/GenBank/DDBJ databases">
        <title>Genome Sequence of Xylaria curta.</title>
        <authorList>
            <person name="Buettner E."/>
        </authorList>
    </citation>
    <scope>NUCLEOTIDE SEQUENCE</scope>
    <source>
        <strain evidence="1">Babe10</strain>
    </source>
</reference>
<protein>
    <submittedName>
        <fullName evidence="1">Uncharacterized protein</fullName>
    </submittedName>
</protein>
<evidence type="ECO:0000313" key="2">
    <source>
        <dbReference type="Proteomes" id="UP001143856"/>
    </source>
</evidence>
<keyword evidence="2" id="KW-1185">Reference proteome</keyword>
<evidence type="ECO:0000313" key="1">
    <source>
        <dbReference type="EMBL" id="KAJ2990051.1"/>
    </source>
</evidence>
<dbReference type="Proteomes" id="UP001143856">
    <property type="component" value="Unassembled WGS sequence"/>
</dbReference>
<accession>A0ACC1PEY3</accession>